<reference evidence="1" key="1">
    <citation type="submission" date="2022-10" db="EMBL/GenBank/DDBJ databases">
        <title>Culturing micro-colonial fungi from biological soil crusts in the Mojave desert and describing Neophaeococcomyces mojavensis, and introducing the new genera and species Taxawa tesnikishii.</title>
        <authorList>
            <person name="Kurbessoian T."/>
            <person name="Stajich J.E."/>
        </authorList>
    </citation>
    <scope>NUCLEOTIDE SEQUENCE</scope>
    <source>
        <strain evidence="1">TK_35</strain>
    </source>
</reference>
<dbReference type="Gene3D" id="1.20.1290.10">
    <property type="entry name" value="AhpD-like"/>
    <property type="match status" value="1"/>
</dbReference>
<dbReference type="Proteomes" id="UP001172681">
    <property type="component" value="Unassembled WGS sequence"/>
</dbReference>
<evidence type="ECO:0000313" key="1">
    <source>
        <dbReference type="EMBL" id="KAJ9628299.1"/>
    </source>
</evidence>
<protein>
    <recommendedName>
        <fullName evidence="3">Carboxymuconolactone decarboxylase-like domain-containing protein</fullName>
    </recommendedName>
</protein>
<proteinExistence type="predicted"/>
<organism evidence="1 2">
    <name type="scientific">Knufia peltigerae</name>
    <dbReference type="NCBI Taxonomy" id="1002370"/>
    <lineage>
        <taxon>Eukaryota</taxon>
        <taxon>Fungi</taxon>
        <taxon>Dikarya</taxon>
        <taxon>Ascomycota</taxon>
        <taxon>Pezizomycotina</taxon>
        <taxon>Eurotiomycetes</taxon>
        <taxon>Chaetothyriomycetidae</taxon>
        <taxon>Chaetothyriales</taxon>
        <taxon>Trichomeriaceae</taxon>
        <taxon>Knufia</taxon>
    </lineage>
</organism>
<dbReference type="SUPFAM" id="SSF69118">
    <property type="entry name" value="AhpD-like"/>
    <property type="match status" value="1"/>
</dbReference>
<name>A0AA39CV32_9EURO</name>
<dbReference type="InterPro" id="IPR029032">
    <property type="entry name" value="AhpD-like"/>
</dbReference>
<accession>A0AA39CV32</accession>
<keyword evidence="2" id="KW-1185">Reference proteome</keyword>
<comment type="caution">
    <text evidence="1">The sequence shown here is derived from an EMBL/GenBank/DDBJ whole genome shotgun (WGS) entry which is preliminary data.</text>
</comment>
<evidence type="ECO:0008006" key="3">
    <source>
        <dbReference type="Google" id="ProtNLM"/>
    </source>
</evidence>
<dbReference type="PANTHER" id="PTHR34846:SF11">
    <property type="entry name" value="4-CARBOXYMUCONOLACTONE DECARBOXYLASE FAMILY PROTEIN (AFU_ORTHOLOGUE AFUA_6G11590)"/>
    <property type="match status" value="1"/>
</dbReference>
<dbReference type="EMBL" id="JAPDRN010000073">
    <property type="protein sequence ID" value="KAJ9628299.1"/>
    <property type="molecule type" value="Genomic_DNA"/>
</dbReference>
<dbReference type="PANTHER" id="PTHR34846">
    <property type="entry name" value="4-CARBOXYMUCONOLACTONE DECARBOXYLASE FAMILY PROTEIN (AFU_ORTHOLOGUE AFUA_6G11590)"/>
    <property type="match status" value="1"/>
</dbReference>
<gene>
    <name evidence="1" type="ORF">H2204_009416</name>
</gene>
<sequence>MRLAYVEADAIKASLSSDAAAVVDRILQRRHPRGLQPLDRAILHSPSFADGFNALMDAVTNHLTLTTDINEIIMCRVSIRNRAWYGWEHHAPLARASGVSDTGMKTLAEDQIGAGARESGLTDKQWTVARYTDAMTADVEVADELFAALKSQFSDQEVVEITGTVAAYNCLSRLLVALNVAERNGPKPF</sequence>
<dbReference type="AlphaFoldDB" id="A0AA39CV32"/>
<evidence type="ECO:0000313" key="2">
    <source>
        <dbReference type="Proteomes" id="UP001172681"/>
    </source>
</evidence>